<proteinExistence type="predicted"/>
<protein>
    <submittedName>
        <fullName evidence="2">Uncharacterized protein</fullName>
    </submittedName>
</protein>
<keyword evidence="3" id="KW-1185">Reference proteome</keyword>
<dbReference type="RefSeq" id="WP_154535539.1">
    <property type="nucleotide sequence ID" value="NZ_VUNG01000064.1"/>
</dbReference>
<evidence type="ECO:0000256" key="1">
    <source>
        <dbReference type="SAM" id="SignalP"/>
    </source>
</evidence>
<comment type="caution">
    <text evidence="2">The sequence shown here is derived from an EMBL/GenBank/DDBJ whole genome shotgun (WGS) entry which is preliminary data.</text>
</comment>
<feature type="signal peptide" evidence="1">
    <location>
        <begin position="1"/>
        <end position="21"/>
    </location>
</feature>
<dbReference type="AlphaFoldDB" id="A0A7K0KKF4"/>
<evidence type="ECO:0000313" key="3">
    <source>
        <dbReference type="Proteomes" id="UP000438914"/>
    </source>
</evidence>
<organism evidence="2 3">
    <name type="scientific">Hallella mizrahii</name>
    <dbReference type="NCBI Taxonomy" id="2606637"/>
    <lineage>
        <taxon>Bacteria</taxon>
        <taxon>Pseudomonadati</taxon>
        <taxon>Bacteroidota</taxon>
        <taxon>Bacteroidia</taxon>
        <taxon>Bacteroidales</taxon>
        <taxon>Prevotellaceae</taxon>
        <taxon>Hallella</taxon>
    </lineage>
</organism>
<evidence type="ECO:0000313" key="2">
    <source>
        <dbReference type="EMBL" id="MST85940.1"/>
    </source>
</evidence>
<feature type="chain" id="PRO_5029784301" evidence="1">
    <location>
        <begin position="22"/>
        <end position="167"/>
    </location>
</feature>
<reference evidence="2 3" key="1">
    <citation type="submission" date="2019-08" db="EMBL/GenBank/DDBJ databases">
        <title>In-depth cultivation of the pig gut microbiome towards novel bacterial diversity and tailored functional studies.</title>
        <authorList>
            <person name="Wylensek D."/>
            <person name="Hitch T.C.A."/>
            <person name="Clavel T."/>
        </authorList>
    </citation>
    <scope>NUCLEOTIDE SEQUENCE [LARGE SCALE GENOMIC DNA]</scope>
    <source>
        <strain evidence="2 3">LKV-178-WT-2A</strain>
    </source>
</reference>
<sequence length="167" mass="18809">MKFKILFLCVLALASFTKVDAQKWTTQHFDGDELRKQEAYDAFNYESESGDNFIYWSNSDKDFRIINNSIAAPFDFRAISVPFTVELTNVLKHVKVGFYDENGKLKESAETEMIVPKGKGTYASVPGKKVAKKVIKFLESGGSGYVRIVAPLYGSTVPFDIKIPCRK</sequence>
<dbReference type="EMBL" id="VUNG01000064">
    <property type="protein sequence ID" value="MST85940.1"/>
    <property type="molecule type" value="Genomic_DNA"/>
</dbReference>
<accession>A0A7K0KKF4</accession>
<gene>
    <name evidence="2" type="ORF">FYJ73_14925</name>
</gene>
<name>A0A7K0KKF4_9BACT</name>
<dbReference type="Proteomes" id="UP000438914">
    <property type="component" value="Unassembled WGS sequence"/>
</dbReference>
<keyword evidence="1" id="KW-0732">Signal</keyword>